<organism evidence="1 2">
    <name type="scientific">Meloidogyne enterolobii</name>
    <name type="common">Root-knot nematode worm</name>
    <name type="synonym">Meloidogyne mayaguensis</name>
    <dbReference type="NCBI Taxonomy" id="390850"/>
    <lineage>
        <taxon>Eukaryota</taxon>
        <taxon>Metazoa</taxon>
        <taxon>Ecdysozoa</taxon>
        <taxon>Nematoda</taxon>
        <taxon>Chromadorea</taxon>
        <taxon>Rhabditida</taxon>
        <taxon>Tylenchina</taxon>
        <taxon>Tylenchomorpha</taxon>
        <taxon>Tylenchoidea</taxon>
        <taxon>Meloidogynidae</taxon>
        <taxon>Meloidogyninae</taxon>
        <taxon>Meloidogyne</taxon>
    </lineage>
</organism>
<keyword evidence="2" id="KW-1185">Reference proteome</keyword>
<dbReference type="EMBL" id="CAVMJV010000061">
    <property type="protein sequence ID" value="CAK5086543.1"/>
    <property type="molecule type" value="Genomic_DNA"/>
</dbReference>
<proteinExistence type="predicted"/>
<evidence type="ECO:0000313" key="1">
    <source>
        <dbReference type="EMBL" id="CAK5086543.1"/>
    </source>
</evidence>
<protein>
    <submittedName>
        <fullName evidence="1">Uncharacterized protein</fullName>
    </submittedName>
</protein>
<comment type="caution">
    <text evidence="1">The sequence shown here is derived from an EMBL/GenBank/DDBJ whole genome shotgun (WGS) entry which is preliminary data.</text>
</comment>
<sequence>MRLALRLSRPAPNQNLKNPRLWQDPVYGYYETHGKMEFLPGEQYNLSDDEKKAVLWRYRVKEILKKEYFRREYNPHTFKYKQGIILDPAMFRWYAADMTQMEYMRLTPRSLFMYAGITMLVFWLITKLGVISMEKDSDDCLTGEMLWWDRYRNRFEFVGGNAPPRQKMSEYPHAKKLDVTKNVEKFKEIKDSMAMQYPFELDPFQQHAVCKMEEGESVFVAAHTSAGKTVVAEYAVALCKKNRTRVIYTSPIKALSNQKFRDFKLTFDDVGLITGDIQLNTEANCLIMTTEILRSMFYNHSEVIRELEWVIFDEVHYINNIERGHVWEEVLIMLPKYVKIVMLSATVPNCLEFADWVGRINHRIIYVVETLKRPVPLEHFLYCGQDGKTRNDIFLIFDTEGNFKNSGYQKAVEAKDKAQKNQKYGMGQVGPVGGHPWQLNKNNKNVYINLISYLNTKDLLPMIVFIFSRQRCDETAQILNSVDLTSESEKFAIHHFFNRCIDRLTGSDKELPQVLLMQELCKRGFAVHHSGILPIIKEVVELLFQKGLVKILFATETFAMGVNMPARSVVFDSIEKHDGKEKRILNSTEYVQMAGRAGRRGLDSTGTVIILAKGSEPPDISSLTSILKGKPVKLESHFRITYSMMLNLLRIEELRIEDMLSNSYVESASLRMVVQRKERLKKLEENISALPQLECSNCNPPPNGKVDTTLLGYFNSLINYYKTTKELWNLLILKGKEAKLFTMGRVLIIHYPPLGIAGRLAVVLRSIIENGRLALTLFIPTSTTSAANDVKLKAFNALNKEERRSKAEIGLLEHALLHGIDGLDVKTFSEYTPYTILETTLDCLLAVCKRTIPKLDAEAINQEYQRSKQPSNRSNSPDRNIKKIIFELNQLSEKIVKNQKEVEEEEEGNNKKIDEFVHILGMDLDKKEISLVESLRVVLYQRRELVNPTVYPCIKCPDIIEHMNLVINRRQMEQTIQTLVHQTSSHSMSEESAGRLKVLRTLGYIDRENVVELKGKIACEISNQELLISELILDNKFQDRSPPEIAAMFSAFTCQHGRNTSNSIRRHNLNFNKINSKNGSTSQSTETSISNESQQQQEQVERVPIEILRELETDLTETAIRIDDVQKECGVFNSPVIEELKFGLMEVVYQWANGLEFSKIMQLTDAQEGIIVRCIQRLDEVCKDVKKGAMIIGNPELAELMEETSNAIRRDIVFAASLYVTEAEANE</sequence>
<accession>A0ACB1A8K8</accession>
<gene>
    <name evidence="1" type="ORF">MENTE1834_LOCUS34048</name>
</gene>
<dbReference type="Proteomes" id="UP001497535">
    <property type="component" value="Unassembled WGS sequence"/>
</dbReference>
<name>A0ACB1A8K8_MELEN</name>
<reference evidence="1" key="1">
    <citation type="submission" date="2023-11" db="EMBL/GenBank/DDBJ databases">
        <authorList>
            <person name="Poullet M."/>
        </authorList>
    </citation>
    <scope>NUCLEOTIDE SEQUENCE</scope>
    <source>
        <strain evidence="1">E1834</strain>
    </source>
</reference>
<evidence type="ECO:0000313" key="2">
    <source>
        <dbReference type="Proteomes" id="UP001497535"/>
    </source>
</evidence>